<evidence type="ECO:0000313" key="9">
    <source>
        <dbReference type="EMBL" id="CCG46763.1"/>
    </source>
</evidence>
<dbReference type="STRING" id="866895.HBHAL_4423"/>
<evidence type="ECO:0000256" key="4">
    <source>
        <dbReference type="ARBA" id="ARBA00022737"/>
    </source>
</evidence>
<keyword evidence="10" id="KW-1185">Reference proteome</keyword>
<keyword evidence="4" id="KW-0677">Repeat</keyword>
<keyword evidence="2" id="KW-0813">Transport</keyword>
<sequence>MTYEMIIVIVVLLIMLAGLFFEIVRPDLLVFSTLFLFIMLDFIKTEEALAGFSNQGMLTVALLFVVAGVFEKSGLVEKLISLFLNGSKSHKGSLSRLIIPVSGFSAFLNNTPIVVTLTPIIRKWASEHDIAPSKYLLPLSYASILGGTITLMGTSTNLVIHGLMLDFGMNGFLFFQLAVVGVPITIAGLLYLIFIGPKFLPNHRSLIDKVRASTKDYLSEMVVTADFPFTNKSVVEAGLRNLKGLYLIEIIRNNHKITPVTRNMKIQEGDRLIFTGMISTIADLQKRKGLQLDTGTDLSLDNIKNGGNKLREIVISHQSSLIGKTIKQSRFRKKYDAAVMAVHRNDEKVQGKIGDIVPKAGDLMLVVTGEDFEEKSEEHRDFYVISPIQHRKFYENEITGWFALILLMTMIVLVTIQVITIFKAMVITTGIMLITKMISPKQAKHSVQFQVLLLIASALGIGNVIIETGTAKWIAMKLVDGLAPLGIITILIAIYCLTNLFTELITNNAAAVIMFPIAYEVAVDSGIDPMGVAILVAIAASASFLSPIGYQTNLIVYGPGGYHFKDYIRTGLPLTLIVMIITVSIIYFQYV</sequence>
<evidence type="ECO:0000256" key="2">
    <source>
        <dbReference type="ARBA" id="ARBA00022448"/>
    </source>
</evidence>
<gene>
    <name evidence="9" type="primary">sac1</name>
    <name evidence="9" type="ordered locus">HBHAL_4423</name>
</gene>
<dbReference type="GO" id="GO:0008324">
    <property type="term" value="F:monoatomic cation transmembrane transporter activity"/>
    <property type="evidence" value="ECO:0007669"/>
    <property type="project" value="InterPro"/>
</dbReference>
<feature type="transmembrane region" description="Helical" evidence="7">
    <location>
        <begin position="57"/>
        <end position="76"/>
    </location>
</feature>
<evidence type="ECO:0000256" key="5">
    <source>
        <dbReference type="ARBA" id="ARBA00022989"/>
    </source>
</evidence>
<evidence type="ECO:0000256" key="7">
    <source>
        <dbReference type="SAM" id="Phobius"/>
    </source>
</evidence>
<dbReference type="InterPro" id="IPR031312">
    <property type="entry name" value="Na/sul_symport_CS"/>
</dbReference>
<feature type="transmembrane region" description="Helical" evidence="7">
    <location>
        <begin position="571"/>
        <end position="590"/>
    </location>
</feature>
<reference evidence="9 10" key="1">
    <citation type="journal article" date="2013" name="Environ. Microbiol.">
        <title>Chloride and organic osmolytes: a hybrid strategy to cope with elevated salinities by the moderately halophilic, chloride-dependent bacterium Halobacillus halophilus.</title>
        <authorList>
            <person name="Saum S.H."/>
            <person name="Pfeiffer F."/>
            <person name="Palm P."/>
            <person name="Rampp M."/>
            <person name="Schuster S.C."/>
            <person name="Muller V."/>
            <person name="Oesterhelt D."/>
        </authorList>
    </citation>
    <scope>NUCLEOTIDE SEQUENCE [LARGE SCALE GENOMIC DNA]</scope>
    <source>
        <strain evidence="10">ATCC 35676 / DSM 2266 / JCM 20832 / KCTC 3685 / LMG 17431 / NBRC 102448 / NCIMB 2269</strain>
    </source>
</reference>
<keyword evidence="5 7" id="KW-1133">Transmembrane helix</keyword>
<dbReference type="GO" id="GO:0005886">
    <property type="term" value="C:plasma membrane"/>
    <property type="evidence" value="ECO:0007669"/>
    <property type="project" value="TreeGrafter"/>
</dbReference>
<dbReference type="EMBL" id="HE717023">
    <property type="protein sequence ID" value="CCG46763.1"/>
    <property type="molecule type" value="Genomic_DNA"/>
</dbReference>
<dbReference type="Pfam" id="PF02080">
    <property type="entry name" value="TrkA_C"/>
    <property type="match status" value="2"/>
</dbReference>
<feature type="transmembrane region" description="Helical" evidence="7">
    <location>
        <begin position="172"/>
        <end position="194"/>
    </location>
</feature>
<dbReference type="RefSeq" id="WP_014644648.1">
    <property type="nucleotide sequence ID" value="NC_017668.1"/>
</dbReference>
<evidence type="ECO:0000256" key="1">
    <source>
        <dbReference type="ARBA" id="ARBA00004141"/>
    </source>
</evidence>
<evidence type="ECO:0000256" key="3">
    <source>
        <dbReference type="ARBA" id="ARBA00022692"/>
    </source>
</evidence>
<accession>I0JRJ2</accession>
<dbReference type="GO" id="GO:0006813">
    <property type="term" value="P:potassium ion transport"/>
    <property type="evidence" value="ECO:0007669"/>
    <property type="project" value="InterPro"/>
</dbReference>
<feature type="transmembrane region" description="Helical" evidence="7">
    <location>
        <begin position="141"/>
        <end position="160"/>
    </location>
</feature>
<dbReference type="PANTHER" id="PTHR43652">
    <property type="entry name" value="BASIC AMINO ACID ANTIPORTER YFCC-RELATED"/>
    <property type="match status" value="1"/>
</dbReference>
<dbReference type="PROSITE" id="PS51202">
    <property type="entry name" value="RCK_C"/>
    <property type="match status" value="2"/>
</dbReference>
<dbReference type="eggNOG" id="COG0490">
    <property type="taxonomic scope" value="Bacteria"/>
</dbReference>
<feature type="transmembrane region" description="Helical" evidence="7">
    <location>
        <begin position="504"/>
        <end position="523"/>
    </location>
</feature>
<feature type="domain" description="RCK C-terminal" evidence="8">
    <location>
        <begin position="204"/>
        <end position="290"/>
    </location>
</feature>
<dbReference type="InterPro" id="IPR036721">
    <property type="entry name" value="RCK_C_sf"/>
</dbReference>
<dbReference type="Pfam" id="PF03600">
    <property type="entry name" value="CitMHS"/>
    <property type="match status" value="1"/>
</dbReference>
<protein>
    <submittedName>
        <fullName evidence="9">TrkA-C domain protein</fullName>
    </submittedName>
</protein>
<dbReference type="PANTHER" id="PTHR43652:SF2">
    <property type="entry name" value="BASIC AMINO ACID ANTIPORTER YFCC-RELATED"/>
    <property type="match status" value="1"/>
</dbReference>
<evidence type="ECO:0000313" key="10">
    <source>
        <dbReference type="Proteomes" id="UP000007397"/>
    </source>
</evidence>
<proteinExistence type="predicted"/>
<dbReference type="eggNOG" id="COG0471">
    <property type="taxonomic scope" value="Bacteria"/>
</dbReference>
<comment type="subcellular location">
    <subcellularLocation>
        <location evidence="1">Membrane</location>
        <topology evidence="1">Multi-pass membrane protein</topology>
    </subcellularLocation>
</comment>
<keyword evidence="6 7" id="KW-0472">Membrane</keyword>
<dbReference type="InterPro" id="IPR004680">
    <property type="entry name" value="Cit_transptr-like_dom"/>
</dbReference>
<dbReference type="KEGG" id="hhd:HBHAL_4423"/>
<feature type="domain" description="RCK C-terminal" evidence="8">
    <location>
        <begin position="298"/>
        <end position="382"/>
    </location>
</feature>
<evidence type="ECO:0000259" key="8">
    <source>
        <dbReference type="PROSITE" id="PS51202"/>
    </source>
</evidence>
<dbReference type="PROSITE" id="PS01271">
    <property type="entry name" value="NA_SULFATE"/>
    <property type="match status" value="1"/>
</dbReference>
<feature type="transmembrane region" description="Helical" evidence="7">
    <location>
        <begin position="401"/>
        <end position="426"/>
    </location>
</feature>
<dbReference type="Proteomes" id="UP000007397">
    <property type="component" value="Chromosome"/>
</dbReference>
<dbReference type="AlphaFoldDB" id="I0JRJ2"/>
<dbReference type="PATRIC" id="fig|866895.3.peg.3458"/>
<dbReference type="InterPro" id="IPR051679">
    <property type="entry name" value="DASS-Related_Transporters"/>
</dbReference>
<feature type="transmembrane region" description="Helical" evidence="7">
    <location>
        <begin position="529"/>
        <end position="550"/>
    </location>
</feature>
<feature type="transmembrane region" description="Helical" evidence="7">
    <location>
        <begin position="478"/>
        <end position="497"/>
    </location>
</feature>
<dbReference type="InterPro" id="IPR006037">
    <property type="entry name" value="RCK_C"/>
</dbReference>
<dbReference type="Gene3D" id="3.30.70.1450">
    <property type="entry name" value="Regulator of K+ conductance, C-terminal domain"/>
    <property type="match status" value="2"/>
</dbReference>
<name>I0JRJ2_HALH3</name>
<feature type="transmembrane region" description="Helical" evidence="7">
    <location>
        <begin position="6"/>
        <end position="21"/>
    </location>
</feature>
<feature type="transmembrane region" description="Helical" evidence="7">
    <location>
        <begin position="447"/>
        <end position="466"/>
    </location>
</feature>
<dbReference type="HOGENOM" id="CLU_005170_6_2_9"/>
<organism evidence="9 10">
    <name type="scientific">Halobacillus halophilus (strain ATCC 35676 / DSM 2266 / JCM 20832 / KCTC 3685 / LMG 17431 / NBRC 102448 / NCIMB 2269)</name>
    <name type="common">Sporosarcina halophila</name>
    <dbReference type="NCBI Taxonomy" id="866895"/>
    <lineage>
        <taxon>Bacteria</taxon>
        <taxon>Bacillati</taxon>
        <taxon>Bacillota</taxon>
        <taxon>Bacilli</taxon>
        <taxon>Bacillales</taxon>
        <taxon>Bacillaceae</taxon>
        <taxon>Halobacillus</taxon>
    </lineage>
</organism>
<evidence type="ECO:0000256" key="6">
    <source>
        <dbReference type="ARBA" id="ARBA00023136"/>
    </source>
</evidence>
<dbReference type="SUPFAM" id="SSF116726">
    <property type="entry name" value="TrkA C-terminal domain-like"/>
    <property type="match status" value="2"/>
</dbReference>
<keyword evidence="3 7" id="KW-0812">Transmembrane</keyword>